<gene>
    <name evidence="1" type="ORF">T4E_3653</name>
</gene>
<dbReference type="AlphaFoldDB" id="A0A0V0XYJ8"/>
<evidence type="ECO:0000313" key="2">
    <source>
        <dbReference type="Proteomes" id="UP000054815"/>
    </source>
</evidence>
<sequence length="77" mass="8292">MTAGIGVRLYKLVMDSSSGIDEQGEHPSHATVIAIGKSDRYGRASQNFIPRQAGVKNGIGDQVDCGAQSQTDRDDQW</sequence>
<protein>
    <submittedName>
        <fullName evidence="1">Uncharacterized protein</fullName>
    </submittedName>
</protein>
<reference evidence="1 2" key="1">
    <citation type="submission" date="2015-01" db="EMBL/GenBank/DDBJ databases">
        <title>Evolution of Trichinella species and genotypes.</title>
        <authorList>
            <person name="Korhonen P.K."/>
            <person name="Edoardo P."/>
            <person name="Giuseppe L.R."/>
            <person name="Gasser R.B."/>
        </authorList>
    </citation>
    <scope>NUCLEOTIDE SEQUENCE [LARGE SCALE GENOMIC DNA]</scope>
    <source>
        <strain evidence="1">ISS141</strain>
    </source>
</reference>
<evidence type="ECO:0000313" key="1">
    <source>
        <dbReference type="EMBL" id="KRX92853.1"/>
    </source>
</evidence>
<proteinExistence type="predicted"/>
<organism evidence="1 2">
    <name type="scientific">Trichinella pseudospiralis</name>
    <name type="common">Parasitic roundworm</name>
    <dbReference type="NCBI Taxonomy" id="6337"/>
    <lineage>
        <taxon>Eukaryota</taxon>
        <taxon>Metazoa</taxon>
        <taxon>Ecdysozoa</taxon>
        <taxon>Nematoda</taxon>
        <taxon>Enoplea</taxon>
        <taxon>Dorylaimia</taxon>
        <taxon>Trichinellida</taxon>
        <taxon>Trichinellidae</taxon>
        <taxon>Trichinella</taxon>
    </lineage>
</organism>
<dbReference type="EMBL" id="JYDU01000101">
    <property type="protein sequence ID" value="KRX92853.1"/>
    <property type="molecule type" value="Genomic_DNA"/>
</dbReference>
<name>A0A0V0XYJ8_TRIPS</name>
<comment type="caution">
    <text evidence="1">The sequence shown here is derived from an EMBL/GenBank/DDBJ whole genome shotgun (WGS) entry which is preliminary data.</text>
</comment>
<dbReference type="Proteomes" id="UP000054815">
    <property type="component" value="Unassembled WGS sequence"/>
</dbReference>
<accession>A0A0V0XYJ8</accession>